<name>A0AA35GBP1_9CAUD</name>
<reference evidence="1 2" key="1">
    <citation type="journal article" date="2022" name="Nat. Microbiol.">
        <title>Three families of Asgard archaeal viruses identified in metagenome-assembled genomes.</title>
        <authorList>
            <person name="Medvedeva S."/>
            <person name="Sun J."/>
            <person name="Yutin N."/>
            <person name="Koonin E.V."/>
            <person name="Nunoura T."/>
            <person name="Rinke C."/>
            <person name="Krupovic M."/>
        </authorList>
    </citation>
    <scope>NUCLEOTIDE SEQUENCE [LARGE SCALE GENOMIC DNA]</scope>
    <source>
        <strain evidence="1">VerdaV2</strain>
    </source>
</reference>
<evidence type="ECO:0000313" key="2">
    <source>
        <dbReference type="Proteomes" id="UP001162250"/>
    </source>
</evidence>
<dbReference type="GeneID" id="80402214"/>
<dbReference type="RefSeq" id="YP_010772500.1">
    <property type="nucleotide sequence ID" value="NC_074645.1"/>
</dbReference>
<evidence type="ECO:0000313" key="1">
    <source>
        <dbReference type="EMBL" id="BDI54904.1"/>
    </source>
</evidence>
<sequence>MGKIEEYKIGEVSLKIFSRLPYRLECKLEELVIKMAEGMEGKLSDFEDMNISDMDISDLKGFDISKKMAINDFLLTNAILQPIIIEEDLGDYNHELNDYFKEIGDYLFDKYIAQYSEKTQVKKKLTKSPS</sequence>
<accession>A0AA35GBP1</accession>
<protein>
    <submittedName>
        <fullName evidence="1">Uncharacterized protein</fullName>
    </submittedName>
</protein>
<organism evidence="1 2">
    <name type="scientific">Thorarchaeia virus VerdaV2</name>
    <dbReference type="NCBI Taxonomy" id="3070171"/>
    <lineage>
        <taxon>Viruses</taxon>
        <taxon>Duplodnaviria</taxon>
        <taxon>Heunggongvirae</taxon>
        <taxon>Uroviricota</taxon>
        <taxon>Caudoviricetes</taxon>
        <taxon>Verdandiviridae</taxon>
        <taxon>Tonitrusvirus</taxon>
        <taxon>Tonitrusvirus shimokitaense</taxon>
    </lineage>
</organism>
<dbReference type="Proteomes" id="UP001162250">
    <property type="component" value="Segment"/>
</dbReference>
<proteinExistence type="predicted"/>
<dbReference type="KEGG" id="vg:80402214"/>
<dbReference type="EMBL" id="LC711078">
    <property type="protein sequence ID" value="BDI54904.1"/>
    <property type="molecule type" value="Genomic_DNA"/>
</dbReference>
<keyword evidence="2" id="KW-1185">Reference proteome</keyword>